<evidence type="ECO:0000256" key="7">
    <source>
        <dbReference type="ARBA" id="ARBA00047899"/>
    </source>
</evidence>
<keyword evidence="13" id="KW-1185">Reference proteome</keyword>
<dbReference type="SUPFAM" id="SSF56112">
    <property type="entry name" value="Protein kinase-like (PK-like)"/>
    <property type="match status" value="1"/>
</dbReference>
<dbReference type="GO" id="GO:0007165">
    <property type="term" value="P:signal transduction"/>
    <property type="evidence" value="ECO:0007669"/>
    <property type="project" value="TreeGrafter"/>
</dbReference>
<evidence type="ECO:0000313" key="12">
    <source>
        <dbReference type="EMBL" id="ROT35177.1"/>
    </source>
</evidence>
<evidence type="ECO:0000256" key="4">
    <source>
        <dbReference type="ARBA" id="ARBA00022741"/>
    </source>
</evidence>
<evidence type="ECO:0000313" key="13">
    <source>
        <dbReference type="Proteomes" id="UP000272025"/>
    </source>
</evidence>
<dbReference type="GO" id="GO:0001558">
    <property type="term" value="P:regulation of cell growth"/>
    <property type="evidence" value="ECO:0007669"/>
    <property type="project" value="UniProtKB-ARBA"/>
</dbReference>
<evidence type="ECO:0000256" key="3">
    <source>
        <dbReference type="ARBA" id="ARBA00022679"/>
    </source>
</evidence>
<evidence type="ECO:0000256" key="8">
    <source>
        <dbReference type="ARBA" id="ARBA00048679"/>
    </source>
</evidence>
<feature type="region of interest" description="Disordered" evidence="10">
    <location>
        <begin position="1"/>
        <end position="86"/>
    </location>
</feature>
<comment type="catalytic activity">
    <reaction evidence="7">
        <text>L-threonyl-[protein] + ATP = O-phospho-L-threonyl-[protein] + ADP + H(+)</text>
        <dbReference type="Rhea" id="RHEA:46608"/>
        <dbReference type="Rhea" id="RHEA-COMP:11060"/>
        <dbReference type="Rhea" id="RHEA-COMP:11605"/>
        <dbReference type="ChEBI" id="CHEBI:15378"/>
        <dbReference type="ChEBI" id="CHEBI:30013"/>
        <dbReference type="ChEBI" id="CHEBI:30616"/>
        <dbReference type="ChEBI" id="CHEBI:61977"/>
        <dbReference type="ChEBI" id="CHEBI:456216"/>
        <dbReference type="EC" id="2.7.11.1"/>
    </reaction>
</comment>
<dbReference type="GO" id="GO:0005524">
    <property type="term" value="F:ATP binding"/>
    <property type="evidence" value="ECO:0007669"/>
    <property type="project" value="UniProtKB-UniRule"/>
</dbReference>
<feature type="compositionally biased region" description="Acidic residues" evidence="10">
    <location>
        <begin position="1209"/>
        <end position="1218"/>
    </location>
</feature>
<comment type="catalytic activity">
    <reaction evidence="8">
        <text>L-seryl-[protein] + ATP = O-phospho-L-seryl-[protein] + ADP + H(+)</text>
        <dbReference type="Rhea" id="RHEA:17989"/>
        <dbReference type="Rhea" id="RHEA-COMP:9863"/>
        <dbReference type="Rhea" id="RHEA-COMP:11604"/>
        <dbReference type="ChEBI" id="CHEBI:15378"/>
        <dbReference type="ChEBI" id="CHEBI:29999"/>
        <dbReference type="ChEBI" id="CHEBI:30616"/>
        <dbReference type="ChEBI" id="CHEBI:83421"/>
        <dbReference type="ChEBI" id="CHEBI:456216"/>
        <dbReference type="EC" id="2.7.11.1"/>
    </reaction>
</comment>
<evidence type="ECO:0000256" key="10">
    <source>
        <dbReference type="SAM" id="MobiDB-lite"/>
    </source>
</evidence>
<feature type="compositionally biased region" description="Acidic residues" evidence="10">
    <location>
        <begin position="486"/>
        <end position="503"/>
    </location>
</feature>
<feature type="region of interest" description="Disordered" evidence="10">
    <location>
        <begin position="782"/>
        <end position="884"/>
    </location>
</feature>
<protein>
    <recommendedName>
        <fullName evidence="1">non-specific serine/threonine protein kinase</fullName>
        <ecNumber evidence="1">2.7.11.1</ecNumber>
    </recommendedName>
</protein>
<dbReference type="CDD" id="cd14008">
    <property type="entry name" value="STKc_LKB1_CaMKK"/>
    <property type="match status" value="1"/>
</dbReference>
<feature type="region of interest" description="Disordered" evidence="10">
    <location>
        <begin position="982"/>
        <end position="1011"/>
    </location>
</feature>
<gene>
    <name evidence="12" type="ORF">SODALDRAFT_321222</name>
</gene>
<dbReference type="PROSITE" id="PS00107">
    <property type="entry name" value="PROTEIN_KINASE_ATP"/>
    <property type="match status" value="1"/>
</dbReference>
<sequence length="1232" mass="136369">MELQNSSQPHDQRQEEERRPTFQHPNLHHIIPSSSTPPPRTASSTPMTSPGLFSPSIPGLGTTHSLPAPSASDSNTPTGETNSPYLHPLQHHKVRETHKALIDSDSITGRKLINQYEVIEEIGRGMHGKVKLARNLETGENVAIKIIPRYSKKRRLGKVMAMSPHDKTMREIAILKKMRHPNVVSLLEIIDDPELRKIYLILEHVELGEIVWRKKGLPHICQVERRRVEREMRGEALSPEEERYNKLLEHRHVINELKRAKMSQANANPHEHWSMEHGVADDSSYASSQSRIPSADDLAVMSTAARRGSPAGSLLTSYAATSGTPSGPPSRTSSVRSMDRFATARTSRMSVSDGSDIETPGAPRSSNNGPAAVLEGTMYGAYIEEGTSRGRSPSMADSIISHMSSVDWSSATHDPFAEDFSYVPCFTLEQARSVFRDTVLGLDYLHYQGVVHRDIKPANLLWTKDHRVKISDFGVSYFGRPIRDGEPDDESVSESEAQDFDDDRELARSVGTPAFFAPELCYTDTERQLPKISEMIDIWSLGVTLYCLIYARIPFQAEDEWVMFRKIAYEEVFIPTKRLRPVDPATRPDVPSLYKRHNQPPYRDDNELVYEDIPESLLELLRLMFTKDPDRRIRLRDIKRHPWVLEDISNPSSWLEETDPARPSQGRRVQVDAREAAHAVVPITFLERARSAVKKAVGKVMHPLVERSDSKSRRRATSSVASSAGDTAPPGFGQWDRRKSFRGGDDYFSNVKDFAPGAEHPLSQSMAAPSSEAGYDPLATAVLPTHPQSQPQSQWPSPWHNEARRVSPDDNNAFTPPATNELLASSASSSPSPSSAAARSLQRHFNSFLALTPDPPRQARTVPPTPSITTRAHGRDQHKQDDLTFSRSVDRDLFSSTDKRGQPTVGLTAAQVHVTDAMHRSPARPRPAHSVDLGKAMAAGPALASPLFFCPQAVNGYQNGRLQPMEHTGHPEDRPQTAHRVLHSEETPDATKTPPPETYNTSSNPSSFRCAREELQRQQIAEYERSLVDRLAEAQLETIVDPADVPCPPSPGDEDEPRFSRGTTMETCKSSRSTSMAGLATPLTSPSESASPMSSVCPSKERMLPFQSDPSLPALLSGASSVSAEPETELPVNPAAVSARPELLDTTESLTPPALTKEPIAGFPIEDLERQAALDRKDSDNGVIAVQLDSHQPPTDIASCTPRMRPSDEYDDDDDSDSDGGLLMAKPKKKPR</sequence>
<dbReference type="Proteomes" id="UP000272025">
    <property type="component" value="Unassembled WGS sequence"/>
</dbReference>
<feature type="region of interest" description="Disordered" evidence="10">
    <location>
        <begin position="1041"/>
        <end position="1141"/>
    </location>
</feature>
<feature type="region of interest" description="Disordered" evidence="10">
    <location>
        <begin position="704"/>
        <end position="739"/>
    </location>
</feature>
<keyword evidence="5 12" id="KW-0418">Kinase</keyword>
<dbReference type="GO" id="GO:0042149">
    <property type="term" value="P:cellular response to glucose starvation"/>
    <property type="evidence" value="ECO:0007669"/>
    <property type="project" value="UniProtKB-ARBA"/>
</dbReference>
<feature type="compositionally biased region" description="Basic and acidic residues" evidence="10">
    <location>
        <begin position="10"/>
        <end position="20"/>
    </location>
</feature>
<dbReference type="AlphaFoldDB" id="A0A3N2PKX6"/>
<evidence type="ECO:0000256" key="5">
    <source>
        <dbReference type="ARBA" id="ARBA00022777"/>
    </source>
</evidence>
<dbReference type="Gene3D" id="1.10.510.10">
    <property type="entry name" value="Transferase(Phosphotransferase) domain 1"/>
    <property type="match status" value="1"/>
</dbReference>
<accession>A0A3N2PKX6</accession>
<dbReference type="InterPro" id="IPR011009">
    <property type="entry name" value="Kinase-like_dom_sf"/>
</dbReference>
<dbReference type="EC" id="2.7.11.1" evidence="1"/>
<dbReference type="GeneID" id="39578086"/>
<feature type="compositionally biased region" description="Low complexity" evidence="10">
    <location>
        <begin position="321"/>
        <end position="336"/>
    </location>
</feature>
<keyword evidence="2" id="KW-0723">Serine/threonine-protein kinase</keyword>
<feature type="binding site" evidence="9">
    <location>
        <position position="145"/>
    </location>
    <ligand>
        <name>ATP</name>
        <dbReference type="ChEBI" id="CHEBI:30616"/>
    </ligand>
</feature>
<dbReference type="PANTHER" id="PTHR43895:SF152">
    <property type="entry name" value="SERINE_THREONINE-PROTEIN KINASE TOS3"/>
    <property type="match status" value="1"/>
</dbReference>
<feature type="region of interest" description="Disordered" evidence="10">
    <location>
        <begin position="484"/>
        <end position="503"/>
    </location>
</feature>
<keyword evidence="6 9" id="KW-0067">ATP-binding</keyword>
<feature type="region of interest" description="Disordered" evidence="10">
    <location>
        <begin position="1176"/>
        <end position="1232"/>
    </location>
</feature>
<dbReference type="EMBL" id="ML119062">
    <property type="protein sequence ID" value="ROT35177.1"/>
    <property type="molecule type" value="Genomic_DNA"/>
</dbReference>
<feature type="domain" description="Protein kinase" evidence="11">
    <location>
        <begin position="116"/>
        <end position="644"/>
    </location>
</feature>
<dbReference type="PROSITE" id="PS50011">
    <property type="entry name" value="PROTEIN_KINASE_DOM"/>
    <property type="match status" value="1"/>
</dbReference>
<evidence type="ECO:0000256" key="2">
    <source>
        <dbReference type="ARBA" id="ARBA00022527"/>
    </source>
</evidence>
<reference evidence="12 13" key="1">
    <citation type="journal article" date="2018" name="Mol. Ecol.">
        <title>The obligate alkalophilic soda-lake fungus Sodiomyces alkalinus has shifted to a protein diet.</title>
        <authorList>
            <person name="Grum-Grzhimaylo A.A."/>
            <person name="Falkoski D.L."/>
            <person name="van den Heuvel J."/>
            <person name="Valero-Jimenez C.A."/>
            <person name="Min B."/>
            <person name="Choi I.G."/>
            <person name="Lipzen A."/>
            <person name="Daum C.G."/>
            <person name="Aanen D.K."/>
            <person name="Tsang A."/>
            <person name="Henrissat B."/>
            <person name="Bilanenko E.N."/>
            <person name="de Vries R.P."/>
            <person name="van Kan J.A.L."/>
            <person name="Grigoriev I.V."/>
            <person name="Debets A.J.M."/>
        </authorList>
    </citation>
    <scope>NUCLEOTIDE SEQUENCE [LARGE SCALE GENOMIC DNA]</scope>
    <source>
        <strain evidence="12 13">F11</strain>
    </source>
</reference>
<proteinExistence type="predicted"/>
<feature type="compositionally biased region" description="Polar residues" evidence="10">
    <location>
        <begin position="344"/>
        <end position="353"/>
    </location>
</feature>
<dbReference type="Gene3D" id="3.30.200.20">
    <property type="entry name" value="Phosphorylase Kinase, domain 1"/>
    <property type="match status" value="1"/>
</dbReference>
<feature type="compositionally biased region" description="Low complexity" evidence="10">
    <location>
        <begin position="1108"/>
        <end position="1124"/>
    </location>
</feature>
<evidence type="ECO:0000256" key="6">
    <source>
        <dbReference type="ARBA" id="ARBA00022840"/>
    </source>
</evidence>
<feature type="compositionally biased region" description="Low complexity" evidence="10">
    <location>
        <begin position="41"/>
        <end position="50"/>
    </location>
</feature>
<feature type="compositionally biased region" description="Polar residues" evidence="10">
    <location>
        <begin position="809"/>
        <end position="818"/>
    </location>
</feature>
<dbReference type="InterPro" id="IPR017441">
    <property type="entry name" value="Protein_kinase_ATP_BS"/>
</dbReference>
<feature type="compositionally biased region" description="Basic and acidic residues" evidence="10">
    <location>
        <begin position="873"/>
        <end position="884"/>
    </location>
</feature>
<dbReference type="FunFam" id="1.10.510.10:FF:000614">
    <property type="entry name" value="Serine/threonine protein kinase, putative"/>
    <property type="match status" value="1"/>
</dbReference>
<organism evidence="12 13">
    <name type="scientific">Sodiomyces alkalinus (strain CBS 110278 / VKM F-3762 / F11)</name>
    <name type="common">Alkaliphilic filamentous fungus</name>
    <dbReference type="NCBI Taxonomy" id="1314773"/>
    <lineage>
        <taxon>Eukaryota</taxon>
        <taxon>Fungi</taxon>
        <taxon>Dikarya</taxon>
        <taxon>Ascomycota</taxon>
        <taxon>Pezizomycotina</taxon>
        <taxon>Sordariomycetes</taxon>
        <taxon>Hypocreomycetidae</taxon>
        <taxon>Glomerellales</taxon>
        <taxon>Plectosphaerellaceae</taxon>
        <taxon>Sodiomyces</taxon>
    </lineage>
</organism>
<keyword evidence="4 9" id="KW-0547">Nucleotide-binding</keyword>
<feature type="compositionally biased region" description="Polar residues" evidence="10">
    <location>
        <begin position="71"/>
        <end position="84"/>
    </location>
</feature>
<evidence type="ECO:0000259" key="11">
    <source>
        <dbReference type="PROSITE" id="PS50011"/>
    </source>
</evidence>
<dbReference type="Pfam" id="PF00069">
    <property type="entry name" value="Pkinase"/>
    <property type="match status" value="2"/>
</dbReference>
<dbReference type="FunFam" id="3.30.200.20:FF:000206">
    <property type="entry name" value="Serine/threonine-protein kinase Ssp1"/>
    <property type="match status" value="1"/>
</dbReference>
<evidence type="ECO:0000256" key="9">
    <source>
        <dbReference type="PROSITE-ProRule" id="PRU10141"/>
    </source>
</evidence>
<feature type="compositionally biased region" description="Polar residues" evidence="10">
    <location>
        <begin position="998"/>
        <end position="1007"/>
    </location>
</feature>
<feature type="compositionally biased region" description="Polar residues" evidence="10">
    <location>
        <begin position="1061"/>
        <end position="1076"/>
    </location>
</feature>
<feature type="compositionally biased region" description="Low complexity" evidence="10">
    <location>
        <begin position="824"/>
        <end position="838"/>
    </location>
</feature>
<feature type="region of interest" description="Disordered" evidence="10">
    <location>
        <begin position="309"/>
        <end position="370"/>
    </location>
</feature>
<dbReference type="PANTHER" id="PTHR43895">
    <property type="entry name" value="CALCIUM/CALMODULIN-DEPENDENT PROTEIN KINASE KINASE-RELATED"/>
    <property type="match status" value="1"/>
</dbReference>
<dbReference type="RefSeq" id="XP_028462983.1">
    <property type="nucleotide sequence ID" value="XM_028609608.1"/>
</dbReference>
<dbReference type="STRING" id="1314773.A0A3N2PKX6"/>
<evidence type="ECO:0000256" key="1">
    <source>
        <dbReference type="ARBA" id="ARBA00012513"/>
    </source>
</evidence>
<name>A0A3N2PKX6_SODAK</name>
<dbReference type="OrthoDB" id="68483at2759"/>
<dbReference type="SMART" id="SM00220">
    <property type="entry name" value="S_TKc"/>
    <property type="match status" value="1"/>
</dbReference>
<feature type="compositionally biased region" description="Low complexity" evidence="10">
    <location>
        <begin position="1085"/>
        <end position="1098"/>
    </location>
</feature>
<dbReference type="GO" id="GO:0004674">
    <property type="term" value="F:protein serine/threonine kinase activity"/>
    <property type="evidence" value="ECO:0007669"/>
    <property type="project" value="UniProtKB-KW"/>
</dbReference>
<dbReference type="InterPro" id="IPR000719">
    <property type="entry name" value="Prot_kinase_dom"/>
</dbReference>
<feature type="compositionally biased region" description="Low complexity" evidence="10">
    <location>
        <begin position="787"/>
        <end position="799"/>
    </location>
</feature>
<keyword evidence="3" id="KW-0808">Transferase</keyword>